<accession>A0A840PEK1</accession>
<name>A0A840PEK1_9ACTN</name>
<keyword evidence="3" id="KW-1185">Reference proteome</keyword>
<dbReference type="AlphaFoldDB" id="A0A840PEK1"/>
<evidence type="ECO:0000313" key="2">
    <source>
        <dbReference type="EMBL" id="MBB5139854.1"/>
    </source>
</evidence>
<feature type="compositionally biased region" description="Low complexity" evidence="1">
    <location>
        <begin position="57"/>
        <end position="69"/>
    </location>
</feature>
<dbReference type="EMBL" id="JACHGN010000033">
    <property type="protein sequence ID" value="MBB5139854.1"/>
    <property type="molecule type" value="Genomic_DNA"/>
</dbReference>
<protein>
    <submittedName>
        <fullName evidence="2">Uncharacterized protein</fullName>
    </submittedName>
</protein>
<dbReference type="RefSeq" id="WP_185056663.1">
    <property type="nucleotide sequence ID" value="NZ_BAABIX010000041.1"/>
</dbReference>
<dbReference type="Proteomes" id="UP000578449">
    <property type="component" value="Unassembled WGS sequence"/>
</dbReference>
<evidence type="ECO:0000313" key="3">
    <source>
        <dbReference type="Proteomes" id="UP000578449"/>
    </source>
</evidence>
<evidence type="ECO:0000256" key="1">
    <source>
        <dbReference type="SAM" id="MobiDB-lite"/>
    </source>
</evidence>
<proteinExistence type="predicted"/>
<gene>
    <name evidence="2" type="ORF">HNP84_009618</name>
</gene>
<feature type="region of interest" description="Disordered" evidence="1">
    <location>
        <begin position="57"/>
        <end position="77"/>
    </location>
</feature>
<organism evidence="2 3">
    <name type="scientific">Thermocatellispora tengchongensis</name>
    <dbReference type="NCBI Taxonomy" id="1073253"/>
    <lineage>
        <taxon>Bacteria</taxon>
        <taxon>Bacillati</taxon>
        <taxon>Actinomycetota</taxon>
        <taxon>Actinomycetes</taxon>
        <taxon>Streptosporangiales</taxon>
        <taxon>Streptosporangiaceae</taxon>
        <taxon>Thermocatellispora</taxon>
    </lineage>
</organism>
<comment type="caution">
    <text evidence="2">The sequence shown here is derived from an EMBL/GenBank/DDBJ whole genome shotgun (WGS) entry which is preliminary data.</text>
</comment>
<reference evidence="2 3" key="1">
    <citation type="submission" date="2020-08" db="EMBL/GenBank/DDBJ databases">
        <title>Genomic Encyclopedia of Type Strains, Phase IV (KMG-IV): sequencing the most valuable type-strain genomes for metagenomic binning, comparative biology and taxonomic classification.</title>
        <authorList>
            <person name="Goeker M."/>
        </authorList>
    </citation>
    <scope>NUCLEOTIDE SEQUENCE [LARGE SCALE GENOMIC DNA]</scope>
    <source>
        <strain evidence="2 3">DSM 45615</strain>
    </source>
</reference>
<sequence length="77" mass="8576">MKSAHYLSTQVHASSKKFAGFIDGEPVAFLAYRHFQHPHTRNLKMEHRLVVLPIRPAAGRRSGAPSAGRCPARGRSR</sequence>